<dbReference type="EMBL" id="AOMA01000105">
    <property type="protein sequence ID" value="EMA37602.1"/>
    <property type="molecule type" value="Genomic_DNA"/>
</dbReference>
<dbReference type="Proteomes" id="UP000011607">
    <property type="component" value="Unassembled WGS sequence"/>
</dbReference>
<feature type="compositionally biased region" description="Basic and acidic residues" evidence="1">
    <location>
        <begin position="1"/>
        <end position="10"/>
    </location>
</feature>
<feature type="compositionally biased region" description="Basic and acidic residues" evidence="1">
    <location>
        <begin position="22"/>
        <end position="48"/>
    </location>
</feature>
<sequence length="73" mass="8244">MSDASRRGTSDPESNQAVPDEQGGHHEHAVRQYHEDDQPRDERPRDDANVLARAATARVFTNDSDSRQLRYGP</sequence>
<evidence type="ECO:0000313" key="2">
    <source>
        <dbReference type="EMBL" id="EMA37602.1"/>
    </source>
</evidence>
<evidence type="ECO:0000256" key="1">
    <source>
        <dbReference type="SAM" id="MobiDB-lite"/>
    </source>
</evidence>
<gene>
    <name evidence="2" type="ORF">C446_10660</name>
</gene>
<reference evidence="2 3" key="1">
    <citation type="journal article" date="2014" name="PLoS Genet.">
        <title>Phylogenetically driven sequencing of extremely halophilic archaea reveals strategies for static and dynamic osmo-response.</title>
        <authorList>
            <person name="Becker E.A."/>
            <person name="Seitzer P.M."/>
            <person name="Tritt A."/>
            <person name="Larsen D."/>
            <person name="Krusor M."/>
            <person name="Yao A.I."/>
            <person name="Wu D."/>
            <person name="Madern D."/>
            <person name="Eisen J.A."/>
            <person name="Darling A.E."/>
            <person name="Facciotti M.T."/>
        </authorList>
    </citation>
    <scope>NUCLEOTIDE SEQUENCE [LARGE SCALE GENOMIC DNA]</scope>
    <source>
        <strain evidence="2 3">JCM 10879</strain>
    </source>
</reference>
<proteinExistence type="predicted"/>
<dbReference type="AlphaFoldDB" id="M0LVK5"/>
<comment type="caution">
    <text evidence="2">The sequence shown here is derived from an EMBL/GenBank/DDBJ whole genome shotgun (WGS) entry which is preliminary data.</text>
</comment>
<feature type="region of interest" description="Disordered" evidence="1">
    <location>
        <begin position="1"/>
        <end position="73"/>
    </location>
</feature>
<keyword evidence="3" id="KW-1185">Reference proteome</keyword>
<name>M0LVK5_9EURY</name>
<evidence type="ECO:0000313" key="3">
    <source>
        <dbReference type="Proteomes" id="UP000011607"/>
    </source>
</evidence>
<dbReference type="RefSeq" id="WP_006673045.1">
    <property type="nucleotide sequence ID" value="NZ_AOMA01000105.1"/>
</dbReference>
<accession>M0LVK5</accession>
<protein>
    <submittedName>
        <fullName evidence="2">Uncharacterized protein</fullName>
    </submittedName>
</protein>
<organism evidence="2 3">
    <name type="scientific">Halobiforma nitratireducens JCM 10879</name>
    <dbReference type="NCBI Taxonomy" id="1227454"/>
    <lineage>
        <taxon>Archaea</taxon>
        <taxon>Methanobacteriati</taxon>
        <taxon>Methanobacteriota</taxon>
        <taxon>Stenosarchaea group</taxon>
        <taxon>Halobacteria</taxon>
        <taxon>Halobacteriales</taxon>
        <taxon>Natrialbaceae</taxon>
        <taxon>Halobiforma</taxon>
    </lineage>
</organism>
<feature type="compositionally biased region" description="Basic and acidic residues" evidence="1">
    <location>
        <begin position="64"/>
        <end position="73"/>
    </location>
</feature>